<organism evidence="2 3">
    <name type="scientific">Polychaeton citri CBS 116435</name>
    <dbReference type="NCBI Taxonomy" id="1314669"/>
    <lineage>
        <taxon>Eukaryota</taxon>
        <taxon>Fungi</taxon>
        <taxon>Dikarya</taxon>
        <taxon>Ascomycota</taxon>
        <taxon>Pezizomycotina</taxon>
        <taxon>Dothideomycetes</taxon>
        <taxon>Dothideomycetidae</taxon>
        <taxon>Capnodiales</taxon>
        <taxon>Capnodiaceae</taxon>
        <taxon>Polychaeton</taxon>
    </lineage>
</organism>
<evidence type="ECO:0000313" key="2">
    <source>
        <dbReference type="EMBL" id="KAF2725088.1"/>
    </source>
</evidence>
<feature type="compositionally biased region" description="Gly residues" evidence="1">
    <location>
        <begin position="56"/>
        <end position="68"/>
    </location>
</feature>
<proteinExistence type="predicted"/>
<dbReference type="AlphaFoldDB" id="A0A9P4QD70"/>
<feature type="compositionally biased region" description="Basic and acidic residues" evidence="1">
    <location>
        <begin position="12"/>
        <end position="26"/>
    </location>
</feature>
<evidence type="ECO:0000256" key="1">
    <source>
        <dbReference type="SAM" id="MobiDB-lite"/>
    </source>
</evidence>
<name>A0A9P4QD70_9PEZI</name>
<dbReference type="Proteomes" id="UP000799441">
    <property type="component" value="Unassembled WGS sequence"/>
</dbReference>
<accession>A0A9P4QD70</accession>
<feature type="region of interest" description="Disordered" evidence="1">
    <location>
        <begin position="1"/>
        <end position="75"/>
    </location>
</feature>
<protein>
    <submittedName>
        <fullName evidence="2">Uncharacterized protein</fullName>
    </submittedName>
</protein>
<gene>
    <name evidence="2" type="ORF">K431DRAFT_309747</name>
</gene>
<dbReference type="EMBL" id="MU003769">
    <property type="protein sequence ID" value="KAF2725088.1"/>
    <property type="molecule type" value="Genomic_DNA"/>
</dbReference>
<evidence type="ECO:0000313" key="3">
    <source>
        <dbReference type="Proteomes" id="UP000799441"/>
    </source>
</evidence>
<comment type="caution">
    <text evidence="2">The sequence shown here is derived from an EMBL/GenBank/DDBJ whole genome shotgun (WGS) entry which is preliminary data.</text>
</comment>
<keyword evidence="3" id="KW-1185">Reference proteome</keyword>
<reference evidence="2" key="1">
    <citation type="journal article" date="2020" name="Stud. Mycol.">
        <title>101 Dothideomycetes genomes: a test case for predicting lifestyles and emergence of pathogens.</title>
        <authorList>
            <person name="Haridas S."/>
            <person name="Albert R."/>
            <person name="Binder M."/>
            <person name="Bloem J."/>
            <person name="Labutti K."/>
            <person name="Salamov A."/>
            <person name="Andreopoulos B."/>
            <person name="Baker S."/>
            <person name="Barry K."/>
            <person name="Bills G."/>
            <person name="Bluhm B."/>
            <person name="Cannon C."/>
            <person name="Castanera R."/>
            <person name="Culley D."/>
            <person name="Daum C."/>
            <person name="Ezra D."/>
            <person name="Gonzalez J."/>
            <person name="Henrissat B."/>
            <person name="Kuo A."/>
            <person name="Liang C."/>
            <person name="Lipzen A."/>
            <person name="Lutzoni F."/>
            <person name="Magnuson J."/>
            <person name="Mondo S."/>
            <person name="Nolan M."/>
            <person name="Ohm R."/>
            <person name="Pangilinan J."/>
            <person name="Park H.-J."/>
            <person name="Ramirez L."/>
            <person name="Alfaro M."/>
            <person name="Sun H."/>
            <person name="Tritt A."/>
            <person name="Yoshinaga Y."/>
            <person name="Zwiers L.-H."/>
            <person name="Turgeon B."/>
            <person name="Goodwin S."/>
            <person name="Spatafora J."/>
            <person name="Crous P."/>
            <person name="Grigoriev I."/>
        </authorList>
    </citation>
    <scope>NUCLEOTIDE SEQUENCE</scope>
    <source>
        <strain evidence="2">CBS 116435</strain>
    </source>
</reference>
<sequence length="75" mass="7556">MPRDGSGSAHNKVSDEPEHNITHGDETTTSQGVDRSSKAAAPPAAEKGEAIEGMNASGGGNKVEGSGKGTEQSYS</sequence>